<dbReference type="Proteomes" id="UP000222310">
    <property type="component" value="Unassembled WGS sequence"/>
</dbReference>
<protein>
    <submittedName>
        <fullName evidence="1">Uncharacterized protein</fullName>
    </submittedName>
</protein>
<organism evidence="1 2">
    <name type="scientific">Nostoc linckia z8</name>
    <dbReference type="NCBI Taxonomy" id="1628746"/>
    <lineage>
        <taxon>Bacteria</taxon>
        <taxon>Bacillati</taxon>
        <taxon>Cyanobacteriota</taxon>
        <taxon>Cyanophyceae</taxon>
        <taxon>Nostocales</taxon>
        <taxon>Nostocaceae</taxon>
        <taxon>Nostoc</taxon>
    </lineage>
</organism>
<reference evidence="1 2" key="1">
    <citation type="submission" date="2015-02" db="EMBL/GenBank/DDBJ databases">
        <title>Nostoc linckia genome annotation.</title>
        <authorList>
            <person name="Zhou Z."/>
        </authorList>
    </citation>
    <scope>NUCLEOTIDE SEQUENCE [LARGE SCALE GENOMIC DNA]</scope>
    <source>
        <strain evidence="2">z8</strain>
    </source>
</reference>
<dbReference type="AlphaFoldDB" id="A0A9Q5ZG22"/>
<comment type="caution">
    <text evidence="1">The sequence shown here is derived from an EMBL/GenBank/DDBJ whole genome shotgun (WGS) entry which is preliminary data.</text>
</comment>
<accession>A0A9Q5ZG22</accession>
<dbReference type="RefSeq" id="WP_099066546.1">
    <property type="nucleotide sequence ID" value="NZ_LAHD01000005.1"/>
</dbReference>
<sequence>MTTKTQKSIHDFPMKWADMGKCFGIEIKLSGGYSACMYAGCDRQSLPNYKLISPQQYGELEVHFYKNGFALDLPKLLSQVLMPDEMQRLNLADGHIQPNVHHRTIVKIFSAIALIASME</sequence>
<evidence type="ECO:0000313" key="1">
    <source>
        <dbReference type="EMBL" id="PHK06760.1"/>
    </source>
</evidence>
<proteinExistence type="predicted"/>
<dbReference type="GeneID" id="57094320"/>
<dbReference type="EMBL" id="LAHD01000005">
    <property type="protein sequence ID" value="PHK06760.1"/>
    <property type="molecule type" value="Genomic_DNA"/>
</dbReference>
<gene>
    <name evidence="1" type="ORF">VF08_03240</name>
</gene>
<name>A0A9Q5ZG22_NOSLI</name>
<evidence type="ECO:0000313" key="2">
    <source>
        <dbReference type="Proteomes" id="UP000222310"/>
    </source>
</evidence>